<evidence type="ECO:0000256" key="1">
    <source>
        <dbReference type="SAM" id="MobiDB-lite"/>
    </source>
</evidence>
<proteinExistence type="predicted"/>
<keyword evidence="4" id="KW-1185">Reference proteome</keyword>
<name>A0ABQ6JZL0_9MICO</name>
<keyword evidence="2" id="KW-1133">Transmembrane helix</keyword>
<feature type="region of interest" description="Disordered" evidence="1">
    <location>
        <begin position="1"/>
        <end position="21"/>
    </location>
</feature>
<evidence type="ECO:0000313" key="3">
    <source>
        <dbReference type="EMBL" id="GMA92793.1"/>
    </source>
</evidence>
<evidence type="ECO:0000256" key="2">
    <source>
        <dbReference type="SAM" id="Phobius"/>
    </source>
</evidence>
<dbReference type="RefSeq" id="WP_284301559.1">
    <property type="nucleotide sequence ID" value="NZ_BSVA01000001.1"/>
</dbReference>
<evidence type="ECO:0000313" key="4">
    <source>
        <dbReference type="Proteomes" id="UP001157069"/>
    </source>
</evidence>
<organism evidence="3 4">
    <name type="scientific">Homoserinibacter gongjuensis</name>
    <dbReference type="NCBI Taxonomy" id="1162968"/>
    <lineage>
        <taxon>Bacteria</taxon>
        <taxon>Bacillati</taxon>
        <taxon>Actinomycetota</taxon>
        <taxon>Actinomycetes</taxon>
        <taxon>Micrococcales</taxon>
        <taxon>Microbacteriaceae</taxon>
        <taxon>Homoserinibacter</taxon>
    </lineage>
</organism>
<comment type="caution">
    <text evidence="3">The sequence shown here is derived from an EMBL/GenBank/DDBJ whole genome shotgun (WGS) entry which is preliminary data.</text>
</comment>
<gene>
    <name evidence="3" type="ORF">GCM10025869_33220</name>
</gene>
<dbReference type="Proteomes" id="UP001157069">
    <property type="component" value="Unassembled WGS sequence"/>
</dbReference>
<feature type="transmembrane region" description="Helical" evidence="2">
    <location>
        <begin position="58"/>
        <end position="77"/>
    </location>
</feature>
<keyword evidence="2" id="KW-0812">Transmembrane</keyword>
<sequence>MTLAPHTTTTPRGSGYERTTTPEVSGTHVVAVAAIALVTVVSVVSWRTGAIFDGGIDGVVVAKAALSALALGGAVATRLLSRARYALGVRSTFLLLLALGVSSSARSPPETWCRAASSPSGSRCSPRSCSYCSPARPGVSC</sequence>
<accession>A0ABQ6JZL0</accession>
<protein>
    <submittedName>
        <fullName evidence="3">Uncharacterized protein</fullName>
    </submittedName>
</protein>
<reference evidence="4" key="1">
    <citation type="journal article" date="2019" name="Int. J. Syst. Evol. Microbiol.">
        <title>The Global Catalogue of Microorganisms (GCM) 10K type strain sequencing project: providing services to taxonomists for standard genome sequencing and annotation.</title>
        <authorList>
            <consortium name="The Broad Institute Genomics Platform"/>
            <consortium name="The Broad Institute Genome Sequencing Center for Infectious Disease"/>
            <person name="Wu L."/>
            <person name="Ma J."/>
        </authorList>
    </citation>
    <scope>NUCLEOTIDE SEQUENCE [LARGE SCALE GENOMIC DNA]</scope>
    <source>
        <strain evidence="4">NBRC 108755</strain>
    </source>
</reference>
<keyword evidence="2" id="KW-0472">Membrane</keyword>
<feature type="transmembrane region" description="Helical" evidence="2">
    <location>
        <begin position="26"/>
        <end position="46"/>
    </location>
</feature>
<dbReference type="EMBL" id="BSVA01000001">
    <property type="protein sequence ID" value="GMA92793.1"/>
    <property type="molecule type" value="Genomic_DNA"/>
</dbReference>